<dbReference type="AlphaFoldDB" id="A0A0L8I5G8"/>
<sequence>MPTLMAEFRGLRNKHRSPSYAEYSRCSHTFWQSVLCPVLDLIASLTFSSLANPFTVHPSPEHVSTFDLRTDKVVKTLQFSSFDYRHQLSLHSPTSFKSESFVLRTTQLIFNARLEHIATNTSIPWCQQPTGYMFYNHTTLLTRLGFRSFT</sequence>
<gene>
    <name evidence="1" type="ORF">OCBIM_22035851mg</name>
</gene>
<name>A0A0L8I5G8_OCTBM</name>
<reference evidence="1" key="1">
    <citation type="submission" date="2015-07" db="EMBL/GenBank/DDBJ databases">
        <title>MeaNS - Measles Nucleotide Surveillance Program.</title>
        <authorList>
            <person name="Tran T."/>
            <person name="Druce J."/>
        </authorList>
    </citation>
    <scope>NUCLEOTIDE SEQUENCE</scope>
    <source>
        <strain evidence="1">UCB-OBI-ISO-001</strain>
        <tissue evidence="1">Gonad</tissue>
    </source>
</reference>
<organism evidence="1">
    <name type="scientific">Octopus bimaculoides</name>
    <name type="common">California two-spotted octopus</name>
    <dbReference type="NCBI Taxonomy" id="37653"/>
    <lineage>
        <taxon>Eukaryota</taxon>
        <taxon>Metazoa</taxon>
        <taxon>Spiralia</taxon>
        <taxon>Lophotrochozoa</taxon>
        <taxon>Mollusca</taxon>
        <taxon>Cephalopoda</taxon>
        <taxon>Coleoidea</taxon>
        <taxon>Octopodiformes</taxon>
        <taxon>Octopoda</taxon>
        <taxon>Incirrata</taxon>
        <taxon>Octopodidae</taxon>
        <taxon>Octopus</taxon>
    </lineage>
</organism>
<protein>
    <submittedName>
        <fullName evidence="1">Uncharacterized protein</fullName>
    </submittedName>
</protein>
<proteinExistence type="predicted"/>
<evidence type="ECO:0000313" key="1">
    <source>
        <dbReference type="EMBL" id="KOF96300.1"/>
    </source>
</evidence>
<accession>A0A0L8I5G8</accession>
<dbReference type="EMBL" id="KQ416605">
    <property type="protein sequence ID" value="KOF96300.1"/>
    <property type="molecule type" value="Genomic_DNA"/>
</dbReference>